<dbReference type="InterPro" id="IPR036291">
    <property type="entry name" value="NAD(P)-bd_dom_sf"/>
</dbReference>
<dbReference type="EMBL" id="LWQU01000185">
    <property type="protein sequence ID" value="OAN45389.1"/>
    <property type="molecule type" value="Genomic_DNA"/>
</dbReference>
<comment type="caution">
    <text evidence="8">The sequence shown here is derived from an EMBL/GenBank/DDBJ whole genome shotgun (WGS) entry which is preliminary data.</text>
</comment>
<comment type="pathway">
    <text evidence="1 6">Carbohydrate biosynthesis; dTDP-L-rhamnose biosynthesis.</text>
</comment>
<evidence type="ECO:0000259" key="7">
    <source>
        <dbReference type="Pfam" id="PF04321"/>
    </source>
</evidence>
<comment type="function">
    <text evidence="6">Catalyzes the reduction of dTDP-6-deoxy-L-lyxo-4-hexulose to yield dTDP-L-rhamnose.</text>
</comment>
<dbReference type="GO" id="GO:0048270">
    <property type="term" value="F:methionine adenosyltransferase regulator activity"/>
    <property type="evidence" value="ECO:0007669"/>
    <property type="project" value="TreeGrafter"/>
</dbReference>
<gene>
    <name evidence="8" type="ORF">A6A05_04520</name>
</gene>
<evidence type="ECO:0000256" key="3">
    <source>
        <dbReference type="ARBA" id="ARBA00012929"/>
    </source>
</evidence>
<dbReference type="AlphaFoldDB" id="A0A178M9G3"/>
<sequence>MTILIVGGDSAIGRAVVAELDGRGCPVAATSRRAGRHPSLDLAKSPATWEVPDASAALVAAGIGSLAACEADEDQARAVNVTAVAALAQRVPFVLVLSTTQVFAGDRPHYPADTPVCPANAYGRVKAEAERVALAAGGAVLRLGKVLSPHLPLVKDFVATLQAGGTVEAFADMVLAPVTLEQVAALAADILVGGLSGIHQLSGDQDISYADMARLMADSIGSGQVRETSAAARVPAHFIQAHATLAATGGWTAPSSVEAVRMVLAQTLSLPGE</sequence>
<evidence type="ECO:0000313" key="8">
    <source>
        <dbReference type="EMBL" id="OAN45389.1"/>
    </source>
</evidence>
<dbReference type="Proteomes" id="UP000078543">
    <property type="component" value="Unassembled WGS sequence"/>
</dbReference>
<keyword evidence="9" id="KW-1185">Reference proteome</keyword>
<reference evidence="8 9" key="1">
    <citation type="submission" date="2016-04" db="EMBL/GenBank/DDBJ databases">
        <title>Draft genome sequence of freshwater magnetotactic bacteria Magnetospirillum marisnigri SP-1 and Magnetospirillum moscoviense BB-1.</title>
        <authorList>
            <person name="Koziaeva V."/>
            <person name="Dziuba M.V."/>
            <person name="Ivanov T.M."/>
            <person name="Kuznetsov B."/>
            <person name="Grouzdev D.S."/>
        </authorList>
    </citation>
    <scope>NUCLEOTIDE SEQUENCE [LARGE SCALE GENOMIC DNA]</scope>
    <source>
        <strain evidence="8 9">BB-1</strain>
    </source>
</reference>
<dbReference type="InterPro" id="IPR029903">
    <property type="entry name" value="RmlD-like-bd"/>
</dbReference>
<dbReference type="InterPro" id="IPR005913">
    <property type="entry name" value="dTDP_dehydrorham_reduct"/>
</dbReference>
<dbReference type="Pfam" id="PF04321">
    <property type="entry name" value="RmlD_sub_bind"/>
    <property type="match status" value="1"/>
</dbReference>
<protein>
    <recommendedName>
        <fullName evidence="4 6">dTDP-4-dehydrorhamnose reductase</fullName>
        <ecNumber evidence="3 6">1.1.1.133</ecNumber>
    </recommendedName>
</protein>
<proteinExistence type="inferred from homology"/>
<evidence type="ECO:0000256" key="2">
    <source>
        <dbReference type="ARBA" id="ARBA00010944"/>
    </source>
</evidence>
<evidence type="ECO:0000256" key="4">
    <source>
        <dbReference type="ARBA" id="ARBA00017099"/>
    </source>
</evidence>
<feature type="domain" description="RmlD-like substrate binding" evidence="7">
    <location>
        <begin position="1"/>
        <end position="228"/>
    </location>
</feature>
<dbReference type="GO" id="GO:0048269">
    <property type="term" value="C:methionine adenosyltransferase complex"/>
    <property type="evidence" value="ECO:0007669"/>
    <property type="project" value="TreeGrafter"/>
</dbReference>
<dbReference type="EC" id="1.1.1.133" evidence="3 6"/>
<dbReference type="PANTHER" id="PTHR10491">
    <property type="entry name" value="DTDP-4-DEHYDRORHAMNOSE REDUCTASE"/>
    <property type="match status" value="1"/>
</dbReference>
<keyword evidence="6" id="KW-0521">NADP</keyword>
<comment type="cofactor">
    <cofactor evidence="6">
        <name>Mg(2+)</name>
        <dbReference type="ChEBI" id="CHEBI:18420"/>
    </cofactor>
    <text evidence="6">Binds 1 Mg(2+) ion per monomer.</text>
</comment>
<evidence type="ECO:0000256" key="1">
    <source>
        <dbReference type="ARBA" id="ARBA00004781"/>
    </source>
</evidence>
<dbReference type="OrthoDB" id="9803892at2"/>
<evidence type="ECO:0000256" key="5">
    <source>
        <dbReference type="ARBA" id="ARBA00048200"/>
    </source>
</evidence>
<dbReference type="Gene3D" id="3.40.50.720">
    <property type="entry name" value="NAD(P)-binding Rossmann-like Domain"/>
    <property type="match status" value="1"/>
</dbReference>
<dbReference type="GO" id="GO:0006556">
    <property type="term" value="P:S-adenosylmethionine biosynthetic process"/>
    <property type="evidence" value="ECO:0007669"/>
    <property type="project" value="TreeGrafter"/>
</dbReference>
<comment type="catalytic activity">
    <reaction evidence="5 6">
        <text>dTDP-beta-L-rhamnose + NADP(+) = dTDP-4-dehydro-beta-L-rhamnose + NADPH + H(+)</text>
        <dbReference type="Rhea" id="RHEA:21796"/>
        <dbReference type="ChEBI" id="CHEBI:15378"/>
        <dbReference type="ChEBI" id="CHEBI:57510"/>
        <dbReference type="ChEBI" id="CHEBI:57783"/>
        <dbReference type="ChEBI" id="CHEBI:58349"/>
        <dbReference type="ChEBI" id="CHEBI:62830"/>
        <dbReference type="EC" id="1.1.1.133"/>
    </reaction>
</comment>
<comment type="similarity">
    <text evidence="2 6">Belongs to the dTDP-4-dehydrorhamnose reductase family.</text>
</comment>
<evidence type="ECO:0000256" key="6">
    <source>
        <dbReference type="RuleBase" id="RU364082"/>
    </source>
</evidence>
<dbReference type="PANTHER" id="PTHR10491:SF4">
    <property type="entry name" value="METHIONINE ADENOSYLTRANSFERASE 2 SUBUNIT BETA"/>
    <property type="match status" value="1"/>
</dbReference>
<keyword evidence="6" id="KW-0560">Oxidoreductase</keyword>
<dbReference type="GO" id="GO:0008831">
    <property type="term" value="F:dTDP-4-dehydrorhamnose reductase activity"/>
    <property type="evidence" value="ECO:0007669"/>
    <property type="project" value="UniProtKB-EC"/>
</dbReference>
<dbReference type="STRING" id="1437059.A6A05_04520"/>
<name>A0A178M9G3_9PROT</name>
<organism evidence="8 9">
    <name type="scientific">Magnetospirillum moscoviense</name>
    <dbReference type="NCBI Taxonomy" id="1437059"/>
    <lineage>
        <taxon>Bacteria</taxon>
        <taxon>Pseudomonadati</taxon>
        <taxon>Pseudomonadota</taxon>
        <taxon>Alphaproteobacteria</taxon>
        <taxon>Rhodospirillales</taxon>
        <taxon>Rhodospirillaceae</taxon>
        <taxon>Magnetospirillum</taxon>
    </lineage>
</organism>
<dbReference type="RefSeq" id="WP_068504191.1">
    <property type="nucleotide sequence ID" value="NZ_LWQU01000185.1"/>
</dbReference>
<dbReference type="SUPFAM" id="SSF51735">
    <property type="entry name" value="NAD(P)-binding Rossmann-fold domains"/>
    <property type="match status" value="1"/>
</dbReference>
<evidence type="ECO:0000313" key="9">
    <source>
        <dbReference type="Proteomes" id="UP000078543"/>
    </source>
</evidence>
<accession>A0A178M9G3</accession>